<evidence type="ECO:0000313" key="6">
    <source>
        <dbReference type="EMBL" id="KAF4244259.1"/>
    </source>
</evidence>
<comment type="subcellular location">
    <subcellularLocation>
        <location evidence="1">Membrane</location>
        <topology evidence="1">Multi-pass membrane protein</topology>
    </subcellularLocation>
</comment>
<evidence type="ECO:0008006" key="8">
    <source>
        <dbReference type="Google" id="ProtNLM"/>
    </source>
</evidence>
<evidence type="ECO:0000256" key="3">
    <source>
        <dbReference type="ARBA" id="ARBA00022692"/>
    </source>
</evidence>
<evidence type="ECO:0000256" key="2">
    <source>
        <dbReference type="ARBA" id="ARBA00022448"/>
    </source>
</evidence>
<organism evidence="6 7">
    <name type="scientific">Aspergillus fumigatiaffinis</name>
    <dbReference type="NCBI Taxonomy" id="340414"/>
    <lineage>
        <taxon>Eukaryota</taxon>
        <taxon>Fungi</taxon>
        <taxon>Dikarya</taxon>
        <taxon>Ascomycota</taxon>
        <taxon>Pezizomycotina</taxon>
        <taxon>Eurotiomycetes</taxon>
        <taxon>Eurotiomycetidae</taxon>
        <taxon>Eurotiales</taxon>
        <taxon>Aspergillaceae</taxon>
        <taxon>Aspergillus</taxon>
        <taxon>Aspergillus subgen. Fumigati</taxon>
    </lineage>
</organism>
<reference evidence="6" key="2">
    <citation type="submission" date="2020-04" db="EMBL/GenBank/DDBJ databases">
        <authorList>
            <person name="Santos R.A.C."/>
            <person name="Steenwyk J.L."/>
            <person name="Rivero-Menendez O."/>
            <person name="Mead M.E."/>
            <person name="Silva L.P."/>
            <person name="Bastos R.W."/>
            <person name="Alastruey-Izquierdo A."/>
            <person name="Goldman G.H."/>
            <person name="Rokas A."/>
        </authorList>
    </citation>
    <scope>NUCLEOTIDE SEQUENCE</scope>
    <source>
        <strain evidence="6">CNM-CM6805</strain>
    </source>
</reference>
<evidence type="ECO:0000313" key="7">
    <source>
        <dbReference type="Proteomes" id="UP000653565"/>
    </source>
</evidence>
<proteinExistence type="predicted"/>
<name>A0A8H4HHQ4_9EURO</name>
<dbReference type="PANTHER" id="PTHR43791:SF65">
    <property type="entry name" value="MAJOR FACILITATOR SUPERFAMILY (MFS) PROFILE DOMAIN-CONTAINING PROTEIN-RELATED"/>
    <property type="match status" value="1"/>
</dbReference>
<keyword evidence="7" id="KW-1185">Reference proteome</keyword>
<dbReference type="GO" id="GO:0016020">
    <property type="term" value="C:membrane"/>
    <property type="evidence" value="ECO:0007669"/>
    <property type="project" value="UniProtKB-SubCell"/>
</dbReference>
<evidence type="ECO:0000256" key="4">
    <source>
        <dbReference type="ARBA" id="ARBA00022989"/>
    </source>
</evidence>
<dbReference type="EMBL" id="JAAAPX010000007">
    <property type="protein sequence ID" value="KAF4244259.1"/>
    <property type="molecule type" value="Genomic_DNA"/>
</dbReference>
<reference evidence="6" key="1">
    <citation type="journal article" date="2020" name="bioRxiv">
        <title>Genomic and phenotypic heterogeneity of clinical isolates of the human pathogens Aspergillus fumigatus, Aspergillus lentulus and Aspergillus fumigatiaffinis.</title>
        <authorList>
            <person name="dos Santos R.A.C."/>
            <person name="Steenwyk J.L."/>
            <person name="Rivero-Menendez O."/>
            <person name="Mead M.E."/>
            <person name="Silva L.P."/>
            <person name="Bastos R.W."/>
            <person name="Alastruey-Izquierdo A."/>
            <person name="Goldman G.H."/>
            <person name="Rokas A."/>
        </authorList>
    </citation>
    <scope>NUCLEOTIDE SEQUENCE</scope>
    <source>
        <strain evidence="6">CNM-CM6805</strain>
    </source>
</reference>
<dbReference type="SUPFAM" id="SSF103473">
    <property type="entry name" value="MFS general substrate transporter"/>
    <property type="match status" value="1"/>
</dbReference>
<dbReference type="AlphaFoldDB" id="A0A8H4HHQ4"/>
<keyword evidence="4" id="KW-1133">Transmembrane helix</keyword>
<dbReference type="Gene3D" id="1.20.1250.20">
    <property type="entry name" value="MFS general substrate transporter like domains"/>
    <property type="match status" value="1"/>
</dbReference>
<gene>
    <name evidence="6" type="ORF">CNMCM6805_009261</name>
</gene>
<dbReference type="Proteomes" id="UP000653565">
    <property type="component" value="Unassembled WGS sequence"/>
</dbReference>
<sequence length="124" mass="14133">MRTSTDSILTAGGPIAKREQIAVRRKTDLKIFLRILVMFFGLNLDRGNLGNASADSLLPDLHINNNDYNNAQNMYRIRFLISEIPSQMVGKRLGPDRWVPVQIILWSLASRGQFFIHNRAGFFT</sequence>
<keyword evidence="2" id="KW-0813">Transport</keyword>
<dbReference type="GO" id="GO:0022857">
    <property type="term" value="F:transmembrane transporter activity"/>
    <property type="evidence" value="ECO:0007669"/>
    <property type="project" value="TreeGrafter"/>
</dbReference>
<keyword evidence="5" id="KW-0472">Membrane</keyword>
<protein>
    <recommendedName>
        <fullName evidence="8">Allantoate permease</fullName>
    </recommendedName>
</protein>
<dbReference type="InterPro" id="IPR036259">
    <property type="entry name" value="MFS_trans_sf"/>
</dbReference>
<keyword evidence="3" id="KW-0812">Transmembrane</keyword>
<dbReference type="PANTHER" id="PTHR43791">
    <property type="entry name" value="PERMEASE-RELATED"/>
    <property type="match status" value="1"/>
</dbReference>
<evidence type="ECO:0000256" key="1">
    <source>
        <dbReference type="ARBA" id="ARBA00004141"/>
    </source>
</evidence>
<evidence type="ECO:0000256" key="5">
    <source>
        <dbReference type="ARBA" id="ARBA00023136"/>
    </source>
</evidence>
<dbReference type="OrthoDB" id="1935484at2759"/>
<comment type="caution">
    <text evidence="6">The sequence shown here is derived from an EMBL/GenBank/DDBJ whole genome shotgun (WGS) entry which is preliminary data.</text>
</comment>
<accession>A0A8H4HHQ4</accession>